<evidence type="ECO:0000256" key="2">
    <source>
        <dbReference type="ARBA" id="ARBA00022723"/>
    </source>
</evidence>
<accession>A0ABS8S104</accession>
<evidence type="ECO:0000256" key="6">
    <source>
        <dbReference type="ARBA" id="ARBA00023125"/>
    </source>
</evidence>
<dbReference type="InterPro" id="IPR051140">
    <property type="entry name" value="GATA_TF"/>
</dbReference>
<keyword evidence="2" id="KW-0479">Metal-binding</keyword>
<evidence type="ECO:0000256" key="7">
    <source>
        <dbReference type="ARBA" id="ARBA00023159"/>
    </source>
</evidence>
<dbReference type="PROSITE" id="PS50114">
    <property type="entry name" value="GATA_ZN_FINGER_2"/>
    <property type="match status" value="1"/>
</dbReference>
<dbReference type="CDD" id="cd00202">
    <property type="entry name" value="ZnF_GATA"/>
    <property type="match status" value="1"/>
</dbReference>
<gene>
    <name evidence="11" type="ORF">HAX54_012540</name>
</gene>
<evidence type="ECO:0000313" key="11">
    <source>
        <dbReference type="EMBL" id="MCD7451554.1"/>
    </source>
</evidence>
<organism evidence="11 12">
    <name type="scientific">Datura stramonium</name>
    <name type="common">Jimsonweed</name>
    <name type="synonym">Common thornapple</name>
    <dbReference type="NCBI Taxonomy" id="4076"/>
    <lineage>
        <taxon>Eukaryota</taxon>
        <taxon>Viridiplantae</taxon>
        <taxon>Streptophyta</taxon>
        <taxon>Embryophyta</taxon>
        <taxon>Tracheophyta</taxon>
        <taxon>Spermatophyta</taxon>
        <taxon>Magnoliopsida</taxon>
        <taxon>eudicotyledons</taxon>
        <taxon>Gunneridae</taxon>
        <taxon>Pentapetalae</taxon>
        <taxon>asterids</taxon>
        <taxon>lamiids</taxon>
        <taxon>Solanales</taxon>
        <taxon>Solanaceae</taxon>
        <taxon>Solanoideae</taxon>
        <taxon>Datureae</taxon>
        <taxon>Datura</taxon>
    </lineage>
</organism>
<feature type="domain" description="GATA-type" evidence="10">
    <location>
        <begin position="215"/>
        <end position="247"/>
    </location>
</feature>
<dbReference type="EMBL" id="JACEIK010000173">
    <property type="protein sequence ID" value="MCD7451554.1"/>
    <property type="molecule type" value="Genomic_DNA"/>
</dbReference>
<keyword evidence="4" id="KW-0862">Zinc</keyword>
<evidence type="ECO:0000256" key="3">
    <source>
        <dbReference type="ARBA" id="ARBA00022771"/>
    </source>
</evidence>
<dbReference type="InterPro" id="IPR013088">
    <property type="entry name" value="Znf_NHR/GATA"/>
</dbReference>
<dbReference type="Gene3D" id="3.30.50.10">
    <property type="entry name" value="Erythroid Transcription Factor GATA-1, subunit A"/>
    <property type="match status" value="1"/>
</dbReference>
<dbReference type="SUPFAM" id="SSF57716">
    <property type="entry name" value="Glucocorticoid receptor-like (DNA-binding domain)"/>
    <property type="match status" value="1"/>
</dbReference>
<evidence type="ECO:0000256" key="8">
    <source>
        <dbReference type="ARBA" id="ARBA00023163"/>
    </source>
</evidence>
<reference evidence="11 12" key="1">
    <citation type="journal article" date="2021" name="BMC Genomics">
        <title>Datura genome reveals duplications of psychoactive alkaloid biosynthetic genes and high mutation rate following tissue culture.</title>
        <authorList>
            <person name="Rajewski A."/>
            <person name="Carter-House D."/>
            <person name="Stajich J."/>
            <person name="Litt A."/>
        </authorList>
    </citation>
    <scope>NUCLEOTIDE SEQUENCE [LARGE SCALE GENOMIC DNA]</scope>
    <source>
        <strain evidence="11">AR-01</strain>
    </source>
</reference>
<evidence type="ECO:0000313" key="12">
    <source>
        <dbReference type="Proteomes" id="UP000823775"/>
    </source>
</evidence>
<evidence type="ECO:0000256" key="5">
    <source>
        <dbReference type="ARBA" id="ARBA00023015"/>
    </source>
</evidence>
<keyword evidence="7" id="KW-0010">Activator</keyword>
<evidence type="ECO:0000256" key="4">
    <source>
        <dbReference type="ARBA" id="ARBA00022833"/>
    </source>
</evidence>
<sequence length="332" mass="36434">MTMVEHGGYMDGIPTGPIVDDDFEDILNFLDFPLESLEEDGLGVEWDASESKFLGPIPTDALMAFPPVPQGNIGNGQVNAVANSHPLIKTEAQGTGTFQTQSPVSVLEGSNSCSGGKSISIKHDTVIPVRPRSKRARPSAVNPWILMAPISSTRAASKKISDARKGKEKKRRLSLLSGAKESMKNYTQQINDTVPQISDVSKKKITSTQQSSFVKKCTHCEVTKTPQWREGPLGPKTLCNACGVRYRSGRLFPEYRPAASPTFVPSVHSNSHRKVVEMRKKSLHGAAEVEEPQKVIMGRKREPLPEPTIFEDPPMSPAPEFVPMSSYLFDVY</sequence>
<protein>
    <recommendedName>
        <fullName evidence="10">GATA-type domain-containing protein</fullName>
    </recommendedName>
</protein>
<keyword evidence="5" id="KW-0805">Transcription regulation</keyword>
<keyword evidence="6" id="KW-0238">DNA-binding</keyword>
<dbReference type="PANTHER" id="PTHR45658">
    <property type="entry name" value="GATA TRANSCRIPTION FACTOR"/>
    <property type="match status" value="1"/>
</dbReference>
<dbReference type="Proteomes" id="UP000823775">
    <property type="component" value="Unassembled WGS sequence"/>
</dbReference>
<dbReference type="PANTHER" id="PTHR45658:SF90">
    <property type="entry name" value="GATA TRANSCRIPTION FACTOR 11-LIKE ISOFORM X1"/>
    <property type="match status" value="1"/>
</dbReference>
<evidence type="ECO:0000256" key="1">
    <source>
        <dbReference type="ARBA" id="ARBA00005694"/>
    </source>
</evidence>
<name>A0ABS8S104_DATST</name>
<evidence type="ECO:0000256" key="9">
    <source>
        <dbReference type="PROSITE-ProRule" id="PRU00094"/>
    </source>
</evidence>
<dbReference type="PROSITE" id="PS00344">
    <property type="entry name" value="GATA_ZN_FINGER_1"/>
    <property type="match status" value="1"/>
</dbReference>
<proteinExistence type="inferred from homology"/>
<dbReference type="Pfam" id="PF00320">
    <property type="entry name" value="GATA"/>
    <property type="match status" value="1"/>
</dbReference>
<keyword evidence="8" id="KW-0804">Transcription</keyword>
<keyword evidence="12" id="KW-1185">Reference proteome</keyword>
<comment type="similarity">
    <text evidence="1">Belongs to the type IV zinc-finger family. Class A subfamily.</text>
</comment>
<evidence type="ECO:0000259" key="10">
    <source>
        <dbReference type="PROSITE" id="PS50114"/>
    </source>
</evidence>
<dbReference type="SMART" id="SM00401">
    <property type="entry name" value="ZnF_GATA"/>
    <property type="match status" value="1"/>
</dbReference>
<dbReference type="InterPro" id="IPR000679">
    <property type="entry name" value="Znf_GATA"/>
</dbReference>
<comment type="caution">
    <text evidence="11">The sequence shown here is derived from an EMBL/GenBank/DDBJ whole genome shotgun (WGS) entry which is preliminary data.</text>
</comment>
<keyword evidence="3 9" id="KW-0863">Zinc-finger</keyword>